<accession>A0A843X740</accession>
<evidence type="ECO:0000313" key="3">
    <source>
        <dbReference type="Proteomes" id="UP000652761"/>
    </source>
</evidence>
<evidence type="ECO:0000313" key="2">
    <source>
        <dbReference type="EMBL" id="MQM14484.1"/>
    </source>
</evidence>
<proteinExistence type="predicted"/>
<name>A0A843X740_COLES</name>
<feature type="non-terminal residue" evidence="2">
    <location>
        <position position="128"/>
    </location>
</feature>
<feature type="region of interest" description="Disordered" evidence="1">
    <location>
        <begin position="73"/>
        <end position="128"/>
    </location>
</feature>
<feature type="compositionally biased region" description="Acidic residues" evidence="1">
    <location>
        <begin position="98"/>
        <end position="114"/>
    </location>
</feature>
<dbReference type="AlphaFoldDB" id="A0A843X740"/>
<evidence type="ECO:0000256" key="1">
    <source>
        <dbReference type="SAM" id="MobiDB-lite"/>
    </source>
</evidence>
<keyword evidence="3" id="KW-1185">Reference proteome</keyword>
<sequence>MPTVVTSEVGYPTFCVGQALVFVLEASSGTCVVPSRSVSSILDTITPGAQVRVPKGARHGPVAVWSAGHVKPECPDAQKKIQPKWKKNQPRAMIGTWSEEEDDEEENSEDDEDESKIYLMATESFNGS</sequence>
<reference evidence="2" key="1">
    <citation type="submission" date="2017-07" db="EMBL/GenBank/DDBJ databases">
        <title>Taro Niue Genome Assembly and Annotation.</title>
        <authorList>
            <person name="Atibalentja N."/>
            <person name="Keating K."/>
            <person name="Fields C.J."/>
        </authorList>
    </citation>
    <scope>NUCLEOTIDE SEQUENCE</scope>
    <source>
        <strain evidence="2">Niue_2</strain>
        <tissue evidence="2">Leaf</tissue>
    </source>
</reference>
<dbReference type="EMBL" id="NMUH01006107">
    <property type="protein sequence ID" value="MQM14484.1"/>
    <property type="molecule type" value="Genomic_DNA"/>
</dbReference>
<dbReference type="Proteomes" id="UP000652761">
    <property type="component" value="Unassembled WGS sequence"/>
</dbReference>
<protein>
    <submittedName>
        <fullName evidence="2">Uncharacterized protein</fullName>
    </submittedName>
</protein>
<comment type="caution">
    <text evidence="2">The sequence shown here is derived from an EMBL/GenBank/DDBJ whole genome shotgun (WGS) entry which is preliminary data.</text>
</comment>
<gene>
    <name evidence="2" type="ORF">Taro_047416</name>
</gene>
<organism evidence="2 3">
    <name type="scientific">Colocasia esculenta</name>
    <name type="common">Wild taro</name>
    <name type="synonym">Arum esculentum</name>
    <dbReference type="NCBI Taxonomy" id="4460"/>
    <lineage>
        <taxon>Eukaryota</taxon>
        <taxon>Viridiplantae</taxon>
        <taxon>Streptophyta</taxon>
        <taxon>Embryophyta</taxon>
        <taxon>Tracheophyta</taxon>
        <taxon>Spermatophyta</taxon>
        <taxon>Magnoliopsida</taxon>
        <taxon>Liliopsida</taxon>
        <taxon>Araceae</taxon>
        <taxon>Aroideae</taxon>
        <taxon>Colocasieae</taxon>
        <taxon>Colocasia</taxon>
    </lineage>
</organism>